<dbReference type="Proteomes" id="UP000295172">
    <property type="component" value="Unassembled WGS sequence"/>
</dbReference>
<comment type="caution">
    <text evidence="3">The sequence shown here is derived from an EMBL/GenBank/DDBJ whole genome shotgun (WGS) entry which is preliminary data.</text>
</comment>
<sequence>MRDRSGAVRGAADGRGERARGHAVPPRPAPADAVTDTTESVVTELNVALGTDYRLVRQLPGGFQSSAYELSDVGPRVVLKWCDDPGWAPRVHRAAELVRRARAAGYPTPAWLAVGTTAAGSPYQLQTYVEGRSLADASSIGPSLARELIRISETQRDLVPDQDSNWSVWSAGVVFDGWDGVWDRVLGYGGEATDLLERYGALCRPYRDHALPVDDLVHGDLNVGNVIVDNGRVAGIIDIEAAGGGSRAYDLVSLATSATRDGAPAGVDELFLEAALRAGGRTVVAICAAAAYATIAEFVRDRSTYSQELVLDGARRLLELLDA</sequence>
<evidence type="ECO:0000256" key="1">
    <source>
        <dbReference type="SAM" id="MobiDB-lite"/>
    </source>
</evidence>
<evidence type="ECO:0000313" key="4">
    <source>
        <dbReference type="Proteomes" id="UP000295172"/>
    </source>
</evidence>
<keyword evidence="3" id="KW-0808">Transferase</keyword>
<reference evidence="3 4" key="1">
    <citation type="submission" date="2019-02" db="EMBL/GenBank/DDBJ databases">
        <title>Draft genome sequences of novel Actinobacteria.</title>
        <authorList>
            <person name="Sahin N."/>
            <person name="Ay H."/>
            <person name="Saygin H."/>
        </authorList>
    </citation>
    <scope>NUCLEOTIDE SEQUENCE [LARGE SCALE GENOMIC DNA]</scope>
    <source>
        <strain evidence="3 4">16K104</strain>
    </source>
</reference>
<dbReference type="PANTHER" id="PTHR21310:SF15">
    <property type="entry name" value="AMINOGLYCOSIDE PHOSPHOTRANSFERASE DOMAIN-CONTAINING PROTEIN"/>
    <property type="match status" value="1"/>
</dbReference>
<dbReference type="Pfam" id="PF01636">
    <property type="entry name" value="APH"/>
    <property type="match status" value="1"/>
</dbReference>
<gene>
    <name evidence="3" type="ORF">E1218_20965</name>
</gene>
<dbReference type="PANTHER" id="PTHR21310">
    <property type="entry name" value="AMINOGLYCOSIDE PHOSPHOTRANSFERASE-RELATED-RELATED"/>
    <property type="match status" value="1"/>
</dbReference>
<evidence type="ECO:0000313" key="3">
    <source>
        <dbReference type="EMBL" id="TDD21374.1"/>
    </source>
</evidence>
<feature type="domain" description="Aminoglycoside phosphotransferase" evidence="2">
    <location>
        <begin position="56"/>
        <end position="279"/>
    </location>
</feature>
<dbReference type="AlphaFoldDB" id="A0A4R4WUQ0"/>
<evidence type="ECO:0000259" key="2">
    <source>
        <dbReference type="Pfam" id="PF01636"/>
    </source>
</evidence>
<name>A0A4R4WUQ0_9ACTN</name>
<proteinExistence type="predicted"/>
<keyword evidence="4" id="KW-1185">Reference proteome</keyword>
<dbReference type="SUPFAM" id="SSF56112">
    <property type="entry name" value="Protein kinase-like (PK-like)"/>
    <property type="match status" value="1"/>
</dbReference>
<organism evidence="3 4">
    <name type="scientific">Kribbella turkmenica</name>
    <dbReference type="NCBI Taxonomy" id="2530375"/>
    <lineage>
        <taxon>Bacteria</taxon>
        <taxon>Bacillati</taxon>
        <taxon>Actinomycetota</taxon>
        <taxon>Actinomycetes</taxon>
        <taxon>Propionibacteriales</taxon>
        <taxon>Kribbellaceae</taxon>
        <taxon>Kribbella</taxon>
    </lineage>
</organism>
<dbReference type="OrthoDB" id="5019367at2"/>
<dbReference type="InterPro" id="IPR002575">
    <property type="entry name" value="Aminoglycoside_PTrfase"/>
</dbReference>
<dbReference type="InterPro" id="IPR011009">
    <property type="entry name" value="Kinase-like_dom_sf"/>
</dbReference>
<dbReference type="EMBL" id="SMKR01000092">
    <property type="protein sequence ID" value="TDD21374.1"/>
    <property type="molecule type" value="Genomic_DNA"/>
</dbReference>
<dbReference type="InterPro" id="IPR051678">
    <property type="entry name" value="AGP_Transferase"/>
</dbReference>
<protein>
    <submittedName>
        <fullName evidence="3">Aminoglycoside phosphotransferase family protein</fullName>
    </submittedName>
</protein>
<accession>A0A4R4WUQ0</accession>
<dbReference type="Gene3D" id="3.90.1200.10">
    <property type="match status" value="1"/>
</dbReference>
<feature type="region of interest" description="Disordered" evidence="1">
    <location>
        <begin position="1"/>
        <end position="37"/>
    </location>
</feature>
<dbReference type="GO" id="GO:0016740">
    <property type="term" value="F:transferase activity"/>
    <property type="evidence" value="ECO:0007669"/>
    <property type="project" value="UniProtKB-KW"/>
</dbReference>
<feature type="compositionally biased region" description="Basic and acidic residues" evidence="1">
    <location>
        <begin position="1"/>
        <end position="20"/>
    </location>
</feature>